<dbReference type="Gene3D" id="3.90.1150.10">
    <property type="entry name" value="Aspartate Aminotransferase, domain 1"/>
    <property type="match status" value="1"/>
</dbReference>
<dbReference type="RefSeq" id="WP_061972621.1">
    <property type="nucleotide sequence ID" value="NZ_FMAV01000002.1"/>
</dbReference>
<dbReference type="InterPro" id="IPR000192">
    <property type="entry name" value="Aminotrans_V_dom"/>
</dbReference>
<dbReference type="InterPro" id="IPR015421">
    <property type="entry name" value="PyrdxlP-dep_Trfase_major"/>
</dbReference>
<dbReference type="PIRSF" id="PIRSF005572">
    <property type="entry name" value="NifS"/>
    <property type="match status" value="1"/>
</dbReference>
<sequence length="379" mass="41381">MIYLDYAATTPMSPEAIHVYAETAGSYYANTSSLHDPGTDASDLINLARVELARMLSCQKDGIYFTGGGSDGNFLALTSLARGNREKGNHILTSPMEHSSVMNTLSFLENEGFEVTVVPVDSYGQITEEALRQSIKDNTILATISHGNSEIGITQNLKMIGNILKEHGIMFHSDCVQTFGKLPVQAEEMNLDALTVSAHKIHGPKGMGAVYISPQLSIKPLLTGVTHERGFRQGTVNTPGVISFLAAASNQWNHMIEWNTHIDDLISQFLSLTSGLVQMVVERTASTLPHFLPIRLEGMEGQYAMLELNRRKIAVSTGSACKAGQQEPSKALMAIGRTADQAHELVRITLGRETTREEITTLAKALQELAERFYEQTGS</sequence>
<dbReference type="Gene3D" id="3.40.640.10">
    <property type="entry name" value="Type I PLP-dependent aspartate aminotransferase-like (Major domain)"/>
    <property type="match status" value="1"/>
</dbReference>
<dbReference type="InterPro" id="IPR020578">
    <property type="entry name" value="Aminotrans_V_PyrdxlP_BS"/>
</dbReference>
<organism evidence="9 10">
    <name type="scientific">Fictibacillus enclensis</name>
    <dbReference type="NCBI Taxonomy" id="1017270"/>
    <lineage>
        <taxon>Bacteria</taxon>
        <taxon>Bacillati</taxon>
        <taxon>Bacillota</taxon>
        <taxon>Bacilli</taxon>
        <taxon>Bacillales</taxon>
        <taxon>Fictibacillaceae</taxon>
        <taxon>Fictibacillus</taxon>
    </lineage>
</organism>
<dbReference type="Pfam" id="PF00266">
    <property type="entry name" value="Aminotran_5"/>
    <property type="match status" value="1"/>
</dbReference>
<evidence type="ECO:0000256" key="4">
    <source>
        <dbReference type="ARBA" id="ARBA00022898"/>
    </source>
</evidence>
<dbReference type="OrthoDB" id="9808002at2"/>
<dbReference type="InterPro" id="IPR015422">
    <property type="entry name" value="PyrdxlP-dep_Trfase_small"/>
</dbReference>
<dbReference type="PROSITE" id="PS00595">
    <property type="entry name" value="AA_TRANSFER_CLASS_5"/>
    <property type="match status" value="1"/>
</dbReference>
<dbReference type="InterPro" id="IPR015424">
    <property type="entry name" value="PyrdxlP-dep_Trfase"/>
</dbReference>
<evidence type="ECO:0000256" key="2">
    <source>
        <dbReference type="ARBA" id="ARBA00006490"/>
    </source>
</evidence>
<keyword evidence="3" id="KW-0479">Metal-binding</keyword>
<dbReference type="AlphaFoldDB" id="A0A0V8J9C2"/>
<dbReference type="Proteomes" id="UP000054099">
    <property type="component" value="Unassembled WGS sequence"/>
</dbReference>
<dbReference type="GO" id="GO:0046872">
    <property type="term" value="F:metal ion binding"/>
    <property type="evidence" value="ECO:0007669"/>
    <property type="project" value="UniProtKB-KW"/>
</dbReference>
<comment type="cofactor">
    <cofactor evidence="1 7">
        <name>pyridoxal 5'-phosphate</name>
        <dbReference type="ChEBI" id="CHEBI:597326"/>
    </cofactor>
</comment>
<dbReference type="NCBIfam" id="NF002806">
    <property type="entry name" value="PRK02948.1"/>
    <property type="match status" value="1"/>
</dbReference>
<comment type="similarity">
    <text evidence="2">Belongs to the class-V pyridoxal-phosphate-dependent aminotransferase family. NifS/IscS subfamily.</text>
</comment>
<gene>
    <name evidence="9" type="ORF">AS030_14710</name>
</gene>
<dbReference type="PANTHER" id="PTHR11601">
    <property type="entry name" value="CYSTEINE DESULFURYLASE FAMILY MEMBER"/>
    <property type="match status" value="1"/>
</dbReference>
<evidence type="ECO:0000313" key="9">
    <source>
        <dbReference type="EMBL" id="KSU83783.1"/>
    </source>
</evidence>
<dbReference type="SUPFAM" id="SSF53383">
    <property type="entry name" value="PLP-dependent transferases"/>
    <property type="match status" value="1"/>
</dbReference>
<evidence type="ECO:0000256" key="3">
    <source>
        <dbReference type="ARBA" id="ARBA00022723"/>
    </source>
</evidence>
<dbReference type="GO" id="GO:0003824">
    <property type="term" value="F:catalytic activity"/>
    <property type="evidence" value="ECO:0007669"/>
    <property type="project" value="UniProtKB-ARBA"/>
</dbReference>
<comment type="caution">
    <text evidence="9">The sequence shown here is derived from an EMBL/GenBank/DDBJ whole genome shotgun (WGS) entry which is preliminary data.</text>
</comment>
<proteinExistence type="inferred from homology"/>
<evidence type="ECO:0000313" key="10">
    <source>
        <dbReference type="Proteomes" id="UP000054099"/>
    </source>
</evidence>
<protein>
    <recommendedName>
        <fullName evidence="8">Aminotransferase class V domain-containing protein</fullName>
    </recommendedName>
</protein>
<dbReference type="EMBL" id="LNQN01000002">
    <property type="protein sequence ID" value="KSU83783.1"/>
    <property type="molecule type" value="Genomic_DNA"/>
</dbReference>
<evidence type="ECO:0000256" key="1">
    <source>
        <dbReference type="ARBA" id="ARBA00001933"/>
    </source>
</evidence>
<dbReference type="PANTHER" id="PTHR11601:SF36">
    <property type="entry name" value="CYSTEINE DESULFURASE NIFS-RELATED"/>
    <property type="match status" value="1"/>
</dbReference>
<dbReference type="GO" id="GO:0051536">
    <property type="term" value="F:iron-sulfur cluster binding"/>
    <property type="evidence" value="ECO:0007669"/>
    <property type="project" value="UniProtKB-KW"/>
</dbReference>
<evidence type="ECO:0000256" key="5">
    <source>
        <dbReference type="ARBA" id="ARBA00023004"/>
    </source>
</evidence>
<evidence type="ECO:0000259" key="8">
    <source>
        <dbReference type="Pfam" id="PF00266"/>
    </source>
</evidence>
<evidence type="ECO:0000256" key="7">
    <source>
        <dbReference type="RuleBase" id="RU004504"/>
    </source>
</evidence>
<keyword evidence="4" id="KW-0663">Pyridoxal phosphate</keyword>
<keyword evidence="6" id="KW-0411">Iron-sulfur</keyword>
<dbReference type="InterPro" id="IPR016454">
    <property type="entry name" value="Cysteine_dSase"/>
</dbReference>
<keyword evidence="5" id="KW-0408">Iron</keyword>
<reference evidence="9 10" key="1">
    <citation type="journal article" date="2014" name="Antonie Van Leeuwenhoek">
        <title>Fictibacillus enclensis sp. nov., isolated from marine sediment.</title>
        <authorList>
            <person name="Dastager S.G."/>
            <person name="Mawlankar R."/>
            <person name="Srinivasan K."/>
            <person name="Tang S.K."/>
            <person name="Lee J.C."/>
            <person name="Ramana V.V."/>
            <person name="Shouche Y.S."/>
        </authorList>
    </citation>
    <scope>NUCLEOTIDE SEQUENCE [LARGE SCALE GENOMIC DNA]</scope>
    <source>
        <strain evidence="9 10">NIO-1003</strain>
    </source>
</reference>
<accession>A0A0V8J9C2</accession>
<name>A0A0V8J9C2_9BACL</name>
<keyword evidence="10" id="KW-1185">Reference proteome</keyword>
<evidence type="ECO:0000256" key="6">
    <source>
        <dbReference type="ARBA" id="ARBA00023014"/>
    </source>
</evidence>
<feature type="domain" description="Aminotransferase class V" evidence="8">
    <location>
        <begin position="2"/>
        <end position="362"/>
    </location>
</feature>